<name>A0A815IKG8_9BILA</name>
<evidence type="ECO:0000313" key="1">
    <source>
        <dbReference type="EMBL" id="CAF1367078.1"/>
    </source>
</evidence>
<evidence type="ECO:0000313" key="2">
    <source>
        <dbReference type="EMBL" id="CAF3695382.1"/>
    </source>
</evidence>
<proteinExistence type="predicted"/>
<dbReference type="InterPro" id="IPR025533">
    <property type="entry name" value="DUF4419"/>
</dbReference>
<dbReference type="Proteomes" id="UP000663868">
    <property type="component" value="Unassembled WGS sequence"/>
</dbReference>
<reference evidence="1" key="1">
    <citation type="submission" date="2021-02" db="EMBL/GenBank/DDBJ databases">
        <authorList>
            <person name="Nowell W R."/>
        </authorList>
    </citation>
    <scope>NUCLEOTIDE SEQUENCE</scope>
</reference>
<sequence>MGSVSSRSQSENTKSVTVASITKNVPSNYHTVTICASLPKVNKDYNTYETLKDLPDAKYWVHKVDNEATPTRYKVQHIIANGPHTSSGDNHALFTAFLRAYNSHEDIVLSPDDIWLMICIYFSKYVNENAEQLRTLFVDHEGKKLLTICQPPGVEPDWNDFLDQMRQEVSKHVKNDTVELLTSNFSTTTKIESLLSCVAIMDTFKQYFEYRCIVTKCGIRNVHFVGTLDDWKLLRQKTEQLQMFSTSTNDSFGSYIKGLLPIIDQFIQTYQGQVDNKFWNKVMDIKHWGGGGSGSPRGTDVSGWFLRLCYGLHEEKKCDIQRIQLNSLVVPVLVENQATNQSKTCYVTGGFHGINSHNNRHKPVMSLAVMDDTTTIKPLSAE</sequence>
<gene>
    <name evidence="1" type="ORF">IZO911_LOCUS37649</name>
    <name evidence="2" type="ORF">KXQ929_LOCUS10657</name>
</gene>
<comment type="caution">
    <text evidence="1">The sequence shown here is derived from an EMBL/GenBank/DDBJ whole genome shotgun (WGS) entry which is preliminary data.</text>
</comment>
<dbReference type="EMBL" id="CAJNOE010000969">
    <property type="protein sequence ID" value="CAF1367078.1"/>
    <property type="molecule type" value="Genomic_DNA"/>
</dbReference>
<protein>
    <submittedName>
        <fullName evidence="1">Uncharacterized protein</fullName>
    </submittedName>
</protein>
<evidence type="ECO:0000313" key="3">
    <source>
        <dbReference type="Proteomes" id="UP000663860"/>
    </source>
</evidence>
<dbReference type="AlphaFoldDB" id="A0A815IKG8"/>
<dbReference type="EMBL" id="CAJOBB010000509">
    <property type="protein sequence ID" value="CAF3695382.1"/>
    <property type="molecule type" value="Genomic_DNA"/>
</dbReference>
<dbReference type="PANTHER" id="PTHR31252">
    <property type="entry name" value="DUF4419 DOMAIN-CONTAINING PROTEIN"/>
    <property type="match status" value="1"/>
</dbReference>
<organism evidence="1 3">
    <name type="scientific">Adineta steineri</name>
    <dbReference type="NCBI Taxonomy" id="433720"/>
    <lineage>
        <taxon>Eukaryota</taxon>
        <taxon>Metazoa</taxon>
        <taxon>Spiralia</taxon>
        <taxon>Gnathifera</taxon>
        <taxon>Rotifera</taxon>
        <taxon>Eurotatoria</taxon>
        <taxon>Bdelloidea</taxon>
        <taxon>Adinetida</taxon>
        <taxon>Adinetidae</taxon>
        <taxon>Adineta</taxon>
    </lineage>
</organism>
<dbReference type="Pfam" id="PF14388">
    <property type="entry name" value="DUF4419"/>
    <property type="match status" value="1"/>
</dbReference>
<dbReference type="Proteomes" id="UP000663860">
    <property type="component" value="Unassembled WGS sequence"/>
</dbReference>
<accession>A0A815IKG8</accession>
<dbReference type="PANTHER" id="PTHR31252:SF11">
    <property type="entry name" value="DUF4419 DOMAIN-CONTAINING PROTEIN"/>
    <property type="match status" value="1"/>
</dbReference>